<sequence>MKSLEELLRLKKKLRIIGFDDAPFQKERGSPVKISGIVCTDTRFEGMLWGEIRKDGMEATGVIAQLVQGSKFYHQINVVLTDGVAVGGFNIIDLPKLAEALQRPCIAVMRKPPNMIDIDKALRHLPDYQMRRETLYKAGKIYTHNNFHFQVHGCPPKIAAGVLVQATDNGNVPEALRLAHLIGSAVITGQSGRRA</sequence>
<dbReference type="PIRSF" id="PIRSF006380">
    <property type="entry name" value="UCP006380"/>
    <property type="match status" value="1"/>
</dbReference>
<organism evidence="1 2">
    <name type="scientific">Microbulbifer echini</name>
    <dbReference type="NCBI Taxonomy" id="1529067"/>
    <lineage>
        <taxon>Bacteria</taxon>
        <taxon>Pseudomonadati</taxon>
        <taxon>Pseudomonadota</taxon>
        <taxon>Gammaproteobacteria</taxon>
        <taxon>Cellvibrionales</taxon>
        <taxon>Microbulbiferaceae</taxon>
        <taxon>Microbulbifer</taxon>
    </lineage>
</organism>
<dbReference type="Gene3D" id="3.30.2170.10">
    <property type="entry name" value="archaeoglobus fulgidus dsm 4304 superfamily"/>
    <property type="match status" value="1"/>
</dbReference>
<dbReference type="RefSeq" id="WP_371843593.1">
    <property type="nucleotide sequence ID" value="NZ_JBGMEL010000010.1"/>
</dbReference>
<name>A0ABV4NQ31_9GAMM</name>
<accession>A0ABV4NQ31</accession>
<dbReference type="PANTHER" id="PTHR39518">
    <property type="entry name" value="UPF0215 PROTEIN MJ1150"/>
    <property type="match status" value="1"/>
</dbReference>
<dbReference type="InterPro" id="IPR002802">
    <property type="entry name" value="Endo_dU"/>
</dbReference>
<dbReference type="HAMAP" id="MF_00582">
    <property type="entry name" value="UPF0215"/>
    <property type="match status" value="1"/>
</dbReference>
<gene>
    <name evidence="1" type="ORF">ACCI51_11065</name>
</gene>
<dbReference type="Proteomes" id="UP001569414">
    <property type="component" value="Unassembled WGS sequence"/>
</dbReference>
<keyword evidence="2" id="KW-1185">Reference proteome</keyword>
<protein>
    <submittedName>
        <fullName evidence="1">DUF99 family protein</fullName>
    </submittedName>
</protein>
<evidence type="ECO:0000313" key="2">
    <source>
        <dbReference type="Proteomes" id="UP001569414"/>
    </source>
</evidence>
<dbReference type="EMBL" id="JBGMEL010000010">
    <property type="protein sequence ID" value="MFA0791086.1"/>
    <property type="molecule type" value="Genomic_DNA"/>
</dbReference>
<proteinExistence type="inferred from homology"/>
<dbReference type="Pfam" id="PF01949">
    <property type="entry name" value="Endo_dU"/>
    <property type="match status" value="1"/>
</dbReference>
<dbReference type="PANTHER" id="PTHR39518:SF2">
    <property type="entry name" value="UPF0215 PROTEIN MJ1150"/>
    <property type="match status" value="1"/>
</dbReference>
<evidence type="ECO:0000313" key="1">
    <source>
        <dbReference type="EMBL" id="MFA0791086.1"/>
    </source>
</evidence>
<reference evidence="1 2" key="1">
    <citation type="submission" date="2024-08" db="EMBL/GenBank/DDBJ databases">
        <authorList>
            <person name="Ishaq N."/>
        </authorList>
    </citation>
    <scope>NUCLEOTIDE SEQUENCE [LARGE SCALE GENOMIC DNA]</scope>
    <source>
        <strain evidence="1 2">JCM 30400</strain>
    </source>
</reference>
<comment type="caution">
    <text evidence="1">The sequence shown here is derived from an EMBL/GenBank/DDBJ whole genome shotgun (WGS) entry which is preliminary data.</text>
</comment>